<organism evidence="1 2">
    <name type="scientific">Tectimicrobiota bacterium</name>
    <dbReference type="NCBI Taxonomy" id="2528274"/>
    <lineage>
        <taxon>Bacteria</taxon>
        <taxon>Pseudomonadati</taxon>
        <taxon>Nitrospinota/Tectimicrobiota group</taxon>
        <taxon>Candidatus Tectimicrobiota</taxon>
    </lineage>
</organism>
<proteinExistence type="predicted"/>
<keyword evidence="1" id="KW-0121">Carboxypeptidase</keyword>
<dbReference type="Gene3D" id="2.60.40.1120">
    <property type="entry name" value="Carboxypeptidase-like, regulatory domain"/>
    <property type="match status" value="1"/>
</dbReference>
<dbReference type="AlphaFoldDB" id="A0A932CQI2"/>
<dbReference type="Proteomes" id="UP000769766">
    <property type="component" value="Unassembled WGS sequence"/>
</dbReference>
<sequence length="556" mass="61452">MNRKIYLAAFLIPLTMLLLGASRSWGITLSGVAKDQKGGDLPGVMVTAYSETQRMATSVITDEKGKYEIVGLAEGDYLVRAKRLGFKNEEKKLALTGDAGIDFALEEAADISEQASSSDWLAVLPDGPGDVKKRFIIGCIECHGMEKIVENRGKKAEEWHKLVDSMVNLGQINRKTSSKATIEALGGELGTAVLFPGWFGLDAITSYLAEHFGANHQSLRPKIPPPVTGAAARVVITEWDLPKINSANTHTVAVDPKTGLAWIIDSYAYGELIRLDPSTGATKTYKLPVPPGENRAGAHDVVFDKEGKIWLPLIVGNAIVQFDPATEAWTTWKPPTPNSGPHTLRLDSQGNVWFTQFAADQFARLDPKTGEFVEYKLPSRRPIKMPYGLTVDPQDNVWVCELYGNRLTRFDPRTGKITSYTPPTPYSSVRRADFDSQGNIWFSEFVPGKLGKFDPKTETFQEYAIPTPDSAPYGIAVDREADVVWASGYASHKIIQFDIKTETFTEYPLPTPILSNIRNVWVDRSTGTVWGVYGNWAKPNARLVRLKFPKLEGDAR</sequence>
<accession>A0A932CQI2</accession>
<comment type="caution">
    <text evidence="1">The sequence shown here is derived from an EMBL/GenBank/DDBJ whole genome shotgun (WGS) entry which is preliminary data.</text>
</comment>
<dbReference type="PANTHER" id="PTHR40274:SF3">
    <property type="entry name" value="VIRGINIAMYCIN B LYASE"/>
    <property type="match status" value="1"/>
</dbReference>
<dbReference type="Pfam" id="PF13620">
    <property type="entry name" value="CarboxypepD_reg"/>
    <property type="match status" value="1"/>
</dbReference>
<dbReference type="EMBL" id="JACPRF010000362">
    <property type="protein sequence ID" value="MBI2877554.1"/>
    <property type="molecule type" value="Genomic_DNA"/>
</dbReference>
<dbReference type="InterPro" id="IPR008969">
    <property type="entry name" value="CarboxyPept-like_regulatory"/>
</dbReference>
<reference evidence="1" key="1">
    <citation type="submission" date="2020-07" db="EMBL/GenBank/DDBJ databases">
        <title>Huge and variable diversity of episymbiotic CPR bacteria and DPANN archaea in groundwater ecosystems.</title>
        <authorList>
            <person name="He C.Y."/>
            <person name="Keren R."/>
            <person name="Whittaker M."/>
            <person name="Farag I.F."/>
            <person name="Doudna J."/>
            <person name="Cate J.H.D."/>
            <person name="Banfield J.F."/>
        </authorList>
    </citation>
    <scope>NUCLEOTIDE SEQUENCE</scope>
    <source>
        <strain evidence="1">NC_groundwater_672_Ag_B-0.1um_62_36</strain>
    </source>
</reference>
<dbReference type="SUPFAM" id="SSF101898">
    <property type="entry name" value="NHL repeat"/>
    <property type="match status" value="1"/>
</dbReference>
<dbReference type="InterPro" id="IPR051344">
    <property type="entry name" value="Vgb"/>
</dbReference>
<evidence type="ECO:0000313" key="1">
    <source>
        <dbReference type="EMBL" id="MBI2877554.1"/>
    </source>
</evidence>
<dbReference type="SUPFAM" id="SSF49464">
    <property type="entry name" value="Carboxypeptidase regulatory domain-like"/>
    <property type="match status" value="1"/>
</dbReference>
<keyword evidence="1" id="KW-0645">Protease</keyword>
<gene>
    <name evidence="1" type="ORF">HYY20_11800</name>
</gene>
<keyword evidence="1" id="KW-0378">Hydrolase</keyword>
<protein>
    <submittedName>
        <fullName evidence="1">Carboxypeptidase regulatory-like domain-containing protein</fullName>
    </submittedName>
</protein>
<dbReference type="Gene3D" id="2.130.10.10">
    <property type="entry name" value="YVTN repeat-like/Quinoprotein amine dehydrogenase"/>
    <property type="match status" value="1"/>
</dbReference>
<dbReference type="InterPro" id="IPR015943">
    <property type="entry name" value="WD40/YVTN_repeat-like_dom_sf"/>
</dbReference>
<dbReference type="GO" id="GO:0004180">
    <property type="term" value="F:carboxypeptidase activity"/>
    <property type="evidence" value="ECO:0007669"/>
    <property type="project" value="UniProtKB-KW"/>
</dbReference>
<name>A0A932CQI2_UNCTE</name>
<dbReference type="PANTHER" id="PTHR40274">
    <property type="entry name" value="VIRGINIAMYCIN B LYASE"/>
    <property type="match status" value="1"/>
</dbReference>
<dbReference type="Pfam" id="PF24684">
    <property type="entry name" value="Vgb_lyase"/>
    <property type="match status" value="1"/>
</dbReference>
<evidence type="ECO:0000313" key="2">
    <source>
        <dbReference type="Proteomes" id="UP000769766"/>
    </source>
</evidence>